<protein>
    <submittedName>
        <fullName evidence="1">Uncharacterized protein</fullName>
    </submittedName>
</protein>
<proteinExistence type="predicted"/>
<dbReference type="EMBL" id="PIQE01000001">
    <property type="protein sequence ID" value="RUO74462.1"/>
    <property type="molecule type" value="Genomic_DNA"/>
</dbReference>
<evidence type="ECO:0000313" key="1">
    <source>
        <dbReference type="EMBL" id="RUO74462.1"/>
    </source>
</evidence>
<evidence type="ECO:0000313" key="2">
    <source>
        <dbReference type="Proteomes" id="UP000287022"/>
    </source>
</evidence>
<dbReference type="RefSeq" id="WP_026861690.1">
    <property type="nucleotide sequence ID" value="NZ_JAHVIQ010000001.1"/>
</dbReference>
<comment type="caution">
    <text evidence="1">The sequence shown here is derived from an EMBL/GenBank/DDBJ whole genome shotgun (WGS) entry which is preliminary data.</text>
</comment>
<organism evidence="1 2">
    <name type="scientific">Pseudidiomarina sediminum</name>
    <dbReference type="NCBI Taxonomy" id="431675"/>
    <lineage>
        <taxon>Bacteria</taxon>
        <taxon>Pseudomonadati</taxon>
        <taxon>Pseudomonadota</taxon>
        <taxon>Gammaproteobacteria</taxon>
        <taxon>Alteromonadales</taxon>
        <taxon>Idiomarinaceae</taxon>
        <taxon>Pseudidiomarina</taxon>
    </lineage>
</organism>
<gene>
    <name evidence="1" type="ORF">CWI80_03740</name>
</gene>
<accession>A0A432ZAQ7</accession>
<name>A0A432ZAQ7_9GAMM</name>
<reference evidence="2" key="1">
    <citation type="journal article" date="2018" name="Front. Microbiol.">
        <title>Genome-Based Analysis Reveals the Taxonomy and Diversity of the Family Idiomarinaceae.</title>
        <authorList>
            <person name="Liu Y."/>
            <person name="Lai Q."/>
            <person name="Shao Z."/>
        </authorList>
    </citation>
    <scope>NUCLEOTIDE SEQUENCE [LARGE SCALE GENOMIC DNA]</scope>
    <source>
        <strain evidence="2">c121</strain>
    </source>
</reference>
<dbReference type="STRING" id="1122124.GCA_000423165_00650"/>
<keyword evidence="2" id="KW-1185">Reference proteome</keyword>
<sequence length="79" mass="9291">MSHHFQFYRKVSLYFNDEKLFSYSVPARQSRWAVLRAVKRSFQAHDYVTHAVVRKRDGSEVTINYPLGWRSALGLLLTS</sequence>
<dbReference type="AlphaFoldDB" id="A0A432ZAQ7"/>
<dbReference type="Proteomes" id="UP000287022">
    <property type="component" value="Unassembled WGS sequence"/>
</dbReference>